<dbReference type="PANTHER" id="PTHR11487">
    <property type="entry name" value="THIOESTERASE"/>
    <property type="match status" value="1"/>
</dbReference>
<dbReference type="AlphaFoldDB" id="A0A847S5C7"/>
<gene>
    <name evidence="3" type="ORF">HGH92_27275</name>
</gene>
<dbReference type="Gene3D" id="3.40.50.1820">
    <property type="entry name" value="alpha/beta hydrolase"/>
    <property type="match status" value="1"/>
</dbReference>
<dbReference type="Pfam" id="PF00975">
    <property type="entry name" value="Thioesterase"/>
    <property type="match status" value="1"/>
</dbReference>
<comment type="similarity">
    <text evidence="1">Belongs to the thioesterase family.</text>
</comment>
<feature type="domain" description="Thioesterase" evidence="2">
    <location>
        <begin position="5"/>
        <end position="229"/>
    </location>
</feature>
<proteinExistence type="inferred from homology"/>
<sequence length="251" mass="28878">MDKVKLFCFPYAGGSAAVFNKWHRQLLPFVELVPVELAGRGKRMQEPLYRSVDEMVDDVYRIIKDDVRKGHYALYGHSMGSMIAFELAQRIVHDNLPVPLHIFFSGRGAPGVKGKPEKNYALMTDDEFRAEVMQLGGTPREFFEYPELLEIFLPLLKNDFRLADEERYNRETKPLPCDISVFLGKDDELTPEQCDGWKKHNHTLCSVVYFEGGHFFIHDDTDQILDCINNVIQRACARREDRQNAGLASFS</sequence>
<dbReference type="Proteomes" id="UP000570474">
    <property type="component" value="Unassembled WGS sequence"/>
</dbReference>
<name>A0A847S5C7_9BACT</name>
<reference evidence="3 4" key="1">
    <citation type="submission" date="2020-04" db="EMBL/GenBank/DDBJ databases">
        <authorList>
            <person name="Yin C."/>
        </authorList>
    </citation>
    <scope>NUCLEOTIDE SEQUENCE [LARGE SCALE GENOMIC DNA]</scope>
    <source>
        <strain evidence="3 4">Ae27</strain>
    </source>
</reference>
<evidence type="ECO:0000256" key="1">
    <source>
        <dbReference type="ARBA" id="ARBA00007169"/>
    </source>
</evidence>
<dbReference type="RefSeq" id="WP_168873976.1">
    <property type="nucleotide sequence ID" value="NZ_JABAIA010000003.1"/>
</dbReference>
<protein>
    <submittedName>
        <fullName evidence="3">Thioesterase</fullName>
    </submittedName>
</protein>
<dbReference type="InterPro" id="IPR001031">
    <property type="entry name" value="Thioesterase"/>
</dbReference>
<dbReference type="InterPro" id="IPR029058">
    <property type="entry name" value="AB_hydrolase_fold"/>
</dbReference>
<dbReference type="SUPFAM" id="SSF53474">
    <property type="entry name" value="alpha/beta-Hydrolases"/>
    <property type="match status" value="1"/>
</dbReference>
<keyword evidence="4" id="KW-1185">Reference proteome</keyword>
<organism evidence="3 4">
    <name type="scientific">Chitinophaga varians</name>
    <dbReference type="NCBI Taxonomy" id="2202339"/>
    <lineage>
        <taxon>Bacteria</taxon>
        <taxon>Pseudomonadati</taxon>
        <taxon>Bacteroidota</taxon>
        <taxon>Chitinophagia</taxon>
        <taxon>Chitinophagales</taxon>
        <taxon>Chitinophagaceae</taxon>
        <taxon>Chitinophaga</taxon>
    </lineage>
</organism>
<evidence type="ECO:0000259" key="2">
    <source>
        <dbReference type="Pfam" id="PF00975"/>
    </source>
</evidence>
<accession>A0A847S5C7</accession>
<dbReference type="PANTHER" id="PTHR11487:SF0">
    <property type="entry name" value="S-ACYL FATTY ACID SYNTHASE THIOESTERASE, MEDIUM CHAIN"/>
    <property type="match status" value="1"/>
</dbReference>
<dbReference type="EMBL" id="JABAIA010000003">
    <property type="protein sequence ID" value="NLR68037.1"/>
    <property type="molecule type" value="Genomic_DNA"/>
</dbReference>
<evidence type="ECO:0000313" key="4">
    <source>
        <dbReference type="Proteomes" id="UP000570474"/>
    </source>
</evidence>
<evidence type="ECO:0000313" key="3">
    <source>
        <dbReference type="EMBL" id="NLR68037.1"/>
    </source>
</evidence>
<comment type="caution">
    <text evidence="3">The sequence shown here is derived from an EMBL/GenBank/DDBJ whole genome shotgun (WGS) entry which is preliminary data.</text>
</comment>
<dbReference type="InterPro" id="IPR012223">
    <property type="entry name" value="TEII"/>
</dbReference>
<dbReference type="GO" id="GO:0008610">
    <property type="term" value="P:lipid biosynthetic process"/>
    <property type="evidence" value="ECO:0007669"/>
    <property type="project" value="TreeGrafter"/>
</dbReference>